<gene>
    <name evidence="1" type="ORF">GA0070609_4708</name>
</gene>
<dbReference type="PROSITE" id="PS51257">
    <property type="entry name" value="PROKAR_LIPOPROTEIN"/>
    <property type="match status" value="1"/>
</dbReference>
<sequence>MGGRVGWRALLPAVALGLLLTGCQGVGVADAPDEGRASYQAWGLNEASSDLDGEDRTVVLNGDLERDSGPLFTVDGRWDATGFVLDDSSAEQVRALAGRLPERTGDPACHRLVLVSDSLVDRAVAVLTPDEQPPDGPVTARRLDG</sequence>
<keyword evidence="2" id="KW-1185">Reference proteome</keyword>
<accession>A0A1C5JQE6</accession>
<dbReference type="RefSeq" id="WP_157748279.1">
    <property type="nucleotide sequence ID" value="NZ_LT607750.1"/>
</dbReference>
<evidence type="ECO:0000313" key="1">
    <source>
        <dbReference type="EMBL" id="SCG72449.1"/>
    </source>
</evidence>
<organism evidence="1 2">
    <name type="scientific">Micromonospora echinaurantiaca</name>
    <dbReference type="NCBI Taxonomy" id="47857"/>
    <lineage>
        <taxon>Bacteria</taxon>
        <taxon>Bacillati</taxon>
        <taxon>Actinomycetota</taxon>
        <taxon>Actinomycetes</taxon>
        <taxon>Micromonosporales</taxon>
        <taxon>Micromonosporaceae</taxon>
        <taxon>Micromonospora</taxon>
    </lineage>
</organism>
<dbReference type="Proteomes" id="UP000198217">
    <property type="component" value="Chromosome I"/>
</dbReference>
<reference evidence="1 2" key="1">
    <citation type="submission" date="2016-06" db="EMBL/GenBank/DDBJ databases">
        <authorList>
            <person name="Kjaerup R.B."/>
            <person name="Dalgaard T.S."/>
            <person name="Juul-Madsen H.R."/>
        </authorList>
    </citation>
    <scope>NUCLEOTIDE SEQUENCE [LARGE SCALE GENOMIC DNA]</scope>
    <source>
        <strain evidence="1 2">DSM 43904</strain>
    </source>
</reference>
<dbReference type="AlphaFoldDB" id="A0A1C5JQE6"/>
<evidence type="ECO:0000313" key="2">
    <source>
        <dbReference type="Proteomes" id="UP000198217"/>
    </source>
</evidence>
<protein>
    <submittedName>
        <fullName evidence="1">Uncharacterized protein</fullName>
    </submittedName>
</protein>
<proteinExistence type="predicted"/>
<name>A0A1C5JQE6_9ACTN</name>
<dbReference type="EMBL" id="LT607750">
    <property type="protein sequence ID" value="SCG72449.1"/>
    <property type="molecule type" value="Genomic_DNA"/>
</dbReference>